<dbReference type="AlphaFoldDB" id="A0A1C3V819"/>
<gene>
    <name evidence="2" type="ORF">GA0061101_104389</name>
</gene>
<evidence type="ECO:0000256" key="1">
    <source>
        <dbReference type="PIRSR" id="PIRSR016487-1"/>
    </source>
</evidence>
<accession>A0A1C3V819</accession>
<feature type="active site" description="Proton acceptor" evidence="1">
    <location>
        <position position="37"/>
    </location>
</feature>
<proteinExistence type="predicted"/>
<evidence type="ECO:0000313" key="2">
    <source>
        <dbReference type="EMBL" id="SCB23960.1"/>
    </source>
</evidence>
<dbReference type="SUPFAM" id="SSF55154">
    <property type="entry name" value="CYTH-like phosphatases"/>
    <property type="match status" value="1"/>
</dbReference>
<dbReference type="OrthoDB" id="9805588at2"/>
<dbReference type="InterPro" id="IPR012042">
    <property type="entry name" value="NeuTTM/CthTTM-like"/>
</dbReference>
<dbReference type="PIRSF" id="PIRSF016487">
    <property type="entry name" value="CYTH_UCP016487"/>
    <property type="match status" value="1"/>
</dbReference>
<organism evidence="2 3">
    <name type="scientific">Rhizobium lusitanum</name>
    <dbReference type="NCBI Taxonomy" id="293958"/>
    <lineage>
        <taxon>Bacteria</taxon>
        <taxon>Pseudomonadati</taxon>
        <taxon>Pseudomonadota</taxon>
        <taxon>Alphaproteobacteria</taxon>
        <taxon>Hyphomicrobiales</taxon>
        <taxon>Rhizobiaceae</taxon>
        <taxon>Rhizobium/Agrobacterium group</taxon>
        <taxon>Rhizobium</taxon>
    </lineage>
</organism>
<dbReference type="RefSeq" id="WP_037192798.1">
    <property type="nucleotide sequence ID" value="NZ_FMAF01000004.1"/>
</dbReference>
<dbReference type="Gene3D" id="2.40.320.10">
    <property type="entry name" value="Hypothetical Protein Pfu-838710-001"/>
    <property type="match status" value="1"/>
</dbReference>
<sequence length="178" mass="20142">MPRKIPKYAQLEHERRFLITQAPELSGVAFRLIEDLYIIGSRLRLRKITLGDGRDIQFKLCKKYPSDDRLSVPIVNTYLTADEHAVLSELPGRNIRKRRYSIVSSAKSLSLDVFEGQLSGLILCEVETASVAELESQVFPDWVRREVTDDPFFTGGNLAGIDARVLVAKLSSLYDRSD</sequence>
<reference evidence="2 3" key="1">
    <citation type="submission" date="2016-08" db="EMBL/GenBank/DDBJ databases">
        <authorList>
            <person name="Seilhamer J.J."/>
        </authorList>
    </citation>
    <scope>NUCLEOTIDE SEQUENCE [LARGE SCALE GENOMIC DNA]</scope>
    <source>
        <strain evidence="2 3">P1-7</strain>
    </source>
</reference>
<dbReference type="EMBL" id="FMAF01000004">
    <property type="protein sequence ID" value="SCB23960.1"/>
    <property type="molecule type" value="Genomic_DNA"/>
</dbReference>
<dbReference type="Proteomes" id="UP000199205">
    <property type="component" value="Unassembled WGS sequence"/>
</dbReference>
<protein>
    <submittedName>
        <fullName evidence="2">CYTH domain-containing protein</fullName>
    </submittedName>
</protein>
<dbReference type="InterPro" id="IPR033469">
    <property type="entry name" value="CYTH-like_dom_sf"/>
</dbReference>
<name>A0A1C3V819_9HYPH</name>
<evidence type="ECO:0000313" key="3">
    <source>
        <dbReference type="Proteomes" id="UP000199205"/>
    </source>
</evidence>